<protein>
    <recommendedName>
        <fullName evidence="1">Thiamine-monophosphate kinase</fullName>
        <shortName evidence="1">TMP kinase</shortName>
        <shortName evidence="1">Thiamine-phosphate kinase</shortName>
        <ecNumber evidence="1">2.7.4.16</ecNumber>
    </recommendedName>
</protein>
<dbReference type="InterPro" id="IPR006283">
    <property type="entry name" value="ThiL-like"/>
</dbReference>
<organism evidence="5 6">
    <name type="scientific">Candidatus Lucifugimonas marina</name>
    <dbReference type="NCBI Taxonomy" id="3038979"/>
    <lineage>
        <taxon>Bacteria</taxon>
        <taxon>Bacillati</taxon>
        <taxon>Chloroflexota</taxon>
        <taxon>Dehalococcoidia</taxon>
        <taxon>SAR202 cluster</taxon>
        <taxon>Candidatus Lucifugimonadales</taxon>
        <taxon>Candidatus Lucifugimonadaceae</taxon>
        <taxon>Candidatus Lucifugimonas</taxon>
    </lineage>
</organism>
<dbReference type="SUPFAM" id="SSF55326">
    <property type="entry name" value="PurM N-terminal domain-like"/>
    <property type="match status" value="1"/>
</dbReference>
<feature type="binding site" evidence="1">
    <location>
        <position position="89"/>
    </location>
    <ligand>
        <name>Mg(2+)</name>
        <dbReference type="ChEBI" id="CHEBI:18420"/>
        <label>4</label>
    </ligand>
</feature>
<dbReference type="Proteomes" id="UP001219901">
    <property type="component" value="Chromosome"/>
</dbReference>
<dbReference type="GO" id="GO:0009229">
    <property type="term" value="P:thiamine diphosphate biosynthetic process"/>
    <property type="evidence" value="ECO:0007669"/>
    <property type="project" value="UniProtKB-UniRule"/>
</dbReference>
<dbReference type="Gene3D" id="3.90.650.10">
    <property type="entry name" value="PurM-like C-terminal domain"/>
    <property type="match status" value="1"/>
</dbReference>
<keyword evidence="1" id="KW-0784">Thiamine biosynthesis</keyword>
<feature type="binding site" evidence="1">
    <location>
        <position position="234"/>
    </location>
    <ligand>
        <name>Mg(2+)</name>
        <dbReference type="ChEBI" id="CHEBI:18420"/>
        <label>5</label>
    </ligand>
</feature>
<reference evidence="6 7" key="1">
    <citation type="submission" date="2019-11" db="EMBL/GenBank/DDBJ databases">
        <authorList>
            <person name="Cho J.-C."/>
        </authorList>
    </citation>
    <scope>NUCLEOTIDE SEQUENCE [LARGE SCALE GENOMIC DNA]</scope>
    <source>
        <strain evidence="5 6">JH1073</strain>
        <strain evidence="4 7">JH702</strain>
    </source>
</reference>
<feature type="binding site" evidence="1">
    <location>
        <position position="58"/>
    </location>
    <ligand>
        <name>Mg(2+)</name>
        <dbReference type="ChEBI" id="CHEBI:18420"/>
        <label>4</label>
    </ligand>
</feature>
<feature type="binding site" evidence="1">
    <location>
        <position position="60"/>
    </location>
    <ligand>
        <name>Mg(2+)</name>
        <dbReference type="ChEBI" id="CHEBI:18420"/>
        <label>2</label>
    </ligand>
</feature>
<feature type="binding site" evidence="1">
    <location>
        <begin position="136"/>
        <end position="137"/>
    </location>
    <ligand>
        <name>ATP</name>
        <dbReference type="ChEBI" id="CHEBI:30616"/>
    </ligand>
</feature>
<evidence type="ECO:0000259" key="2">
    <source>
        <dbReference type="Pfam" id="PF00586"/>
    </source>
</evidence>
<reference evidence="5" key="2">
    <citation type="journal article" date="2023" name="Nat. Commun.">
        <title>Cultivation of marine bacteria of the SAR202 clade.</title>
        <authorList>
            <person name="Lim Y."/>
            <person name="Seo J.H."/>
            <person name="Giovannoni S.J."/>
            <person name="Kang I."/>
            <person name="Cho J.C."/>
        </authorList>
    </citation>
    <scope>NUCLEOTIDE SEQUENCE</scope>
    <source>
        <strain evidence="5">JH1073</strain>
    </source>
</reference>
<comment type="similarity">
    <text evidence="1">Belongs to the thiamine-monophosphate kinase family.</text>
</comment>
<keyword evidence="1 5" id="KW-0418">Kinase</keyword>
<feature type="binding site" evidence="1">
    <location>
        <position position="119"/>
    </location>
    <ligand>
        <name>ATP</name>
        <dbReference type="ChEBI" id="CHEBI:30616"/>
    </ligand>
</feature>
<evidence type="ECO:0000259" key="3">
    <source>
        <dbReference type="Pfam" id="PF02769"/>
    </source>
</evidence>
<dbReference type="InterPro" id="IPR010918">
    <property type="entry name" value="PurM-like_C_dom"/>
</dbReference>
<dbReference type="GO" id="GO:0000287">
    <property type="term" value="F:magnesium ion binding"/>
    <property type="evidence" value="ECO:0007669"/>
    <property type="project" value="UniProtKB-UniRule"/>
</dbReference>
<keyword evidence="1" id="KW-0460">Magnesium</keyword>
<keyword evidence="1 5" id="KW-0808">Transferase</keyword>
<evidence type="ECO:0000313" key="4">
    <source>
        <dbReference type="EMBL" id="MDG0865754.1"/>
    </source>
</evidence>
<feature type="domain" description="PurM-like N-terminal" evidence="2">
    <location>
        <begin position="42"/>
        <end position="152"/>
    </location>
</feature>
<feature type="binding site" evidence="1">
    <location>
        <position position="67"/>
    </location>
    <ligand>
        <name>substrate</name>
    </ligand>
</feature>
<feature type="binding site" evidence="1">
    <location>
        <position position="60"/>
    </location>
    <ligand>
        <name>Mg(2+)</name>
        <dbReference type="ChEBI" id="CHEBI:18420"/>
        <label>1</label>
    </ligand>
</feature>
<feature type="binding site" evidence="1">
    <location>
        <position position="44"/>
    </location>
    <ligand>
        <name>Mg(2+)</name>
        <dbReference type="ChEBI" id="CHEBI:18420"/>
        <label>4</label>
    </ligand>
</feature>
<dbReference type="InterPro" id="IPR036921">
    <property type="entry name" value="PurM-like_N_sf"/>
</dbReference>
<dbReference type="PANTHER" id="PTHR30270:SF0">
    <property type="entry name" value="THIAMINE-MONOPHOSPHATE KINASE"/>
    <property type="match status" value="1"/>
</dbReference>
<dbReference type="Proteomes" id="UP001321249">
    <property type="component" value="Unassembled WGS sequence"/>
</dbReference>
<comment type="function">
    <text evidence="1">Catalyzes the ATP-dependent phosphorylation of thiamine-monophosphate (TMP) to form thiamine-pyrophosphate (TPP), the active form of vitamin B1.</text>
</comment>
<dbReference type="InterPro" id="IPR036676">
    <property type="entry name" value="PurM-like_C_sf"/>
</dbReference>
<feature type="binding site" evidence="1">
    <location>
        <position position="89"/>
    </location>
    <ligand>
        <name>Mg(2+)</name>
        <dbReference type="ChEBI" id="CHEBI:18420"/>
        <label>2</label>
    </ligand>
</feature>
<dbReference type="InterPro" id="IPR016188">
    <property type="entry name" value="PurM-like_N"/>
</dbReference>
<keyword evidence="1" id="KW-0067">ATP-binding</keyword>
<dbReference type="CDD" id="cd02194">
    <property type="entry name" value="ThiL"/>
    <property type="match status" value="1"/>
</dbReference>
<feature type="binding site" evidence="1">
    <location>
        <position position="44"/>
    </location>
    <ligand>
        <name>Mg(2+)</name>
        <dbReference type="ChEBI" id="CHEBI:18420"/>
        <label>3</label>
    </ligand>
</feature>
<dbReference type="Gene3D" id="3.30.1330.10">
    <property type="entry name" value="PurM-like, N-terminal domain"/>
    <property type="match status" value="1"/>
</dbReference>
<evidence type="ECO:0000313" key="5">
    <source>
        <dbReference type="EMBL" id="WFG39506.1"/>
    </source>
</evidence>
<feature type="binding site" evidence="1">
    <location>
        <position position="338"/>
    </location>
    <ligand>
        <name>substrate</name>
    </ligand>
</feature>
<evidence type="ECO:0000313" key="6">
    <source>
        <dbReference type="Proteomes" id="UP001219901"/>
    </source>
</evidence>
<feature type="binding site" evidence="1">
    <location>
        <position position="281"/>
    </location>
    <ligand>
        <name>substrate</name>
    </ligand>
</feature>
<dbReference type="EMBL" id="CP046147">
    <property type="protein sequence ID" value="WFG39506.1"/>
    <property type="molecule type" value="Genomic_DNA"/>
</dbReference>
<dbReference type="AlphaFoldDB" id="A0AAJ5ZGB0"/>
<accession>A0AAJ5ZGB0</accession>
<feature type="binding site" evidence="1">
    <location>
        <position position="89"/>
    </location>
    <ligand>
        <name>Mg(2+)</name>
        <dbReference type="ChEBI" id="CHEBI:18420"/>
        <label>3</label>
    </ligand>
</feature>
<keyword evidence="1" id="KW-0547">Nucleotide-binding</keyword>
<dbReference type="GO" id="GO:0009030">
    <property type="term" value="F:thiamine-phosphate kinase activity"/>
    <property type="evidence" value="ECO:0007669"/>
    <property type="project" value="UniProtKB-UniRule"/>
</dbReference>
<keyword evidence="6" id="KW-1185">Reference proteome</keyword>
<comment type="pathway">
    <text evidence="1">Cofactor biosynthesis; thiamine diphosphate biosynthesis; thiamine diphosphate from thiamine phosphate: step 1/1.</text>
</comment>
<dbReference type="RefSeq" id="WP_342823274.1">
    <property type="nucleotide sequence ID" value="NZ_CP046146.1"/>
</dbReference>
<proteinExistence type="inferred from homology"/>
<reference evidence="6" key="3">
    <citation type="submission" date="2023-06" db="EMBL/GenBank/DDBJ databases">
        <title>Pangenomics reveal diversification of enzyme families and niche specialization in globally abundant SAR202 bacteria.</title>
        <authorList>
            <person name="Saw J.H.W."/>
        </authorList>
    </citation>
    <scope>NUCLEOTIDE SEQUENCE [LARGE SCALE GENOMIC DNA]</scope>
    <source>
        <strain evidence="6">JH1073</strain>
    </source>
</reference>
<feature type="binding site" evidence="1">
    <location>
        <position position="137"/>
    </location>
    <ligand>
        <name>Mg(2+)</name>
        <dbReference type="ChEBI" id="CHEBI:18420"/>
        <label>1</label>
    </ligand>
</feature>
<feature type="binding site" evidence="1">
    <location>
        <position position="233"/>
    </location>
    <ligand>
        <name>ATP</name>
        <dbReference type="ChEBI" id="CHEBI:30616"/>
    </ligand>
</feature>
<dbReference type="NCBIfam" id="TIGR01379">
    <property type="entry name" value="thiL"/>
    <property type="match status" value="1"/>
</dbReference>
<feature type="binding site" evidence="1">
    <location>
        <position position="231"/>
    </location>
    <ligand>
        <name>Mg(2+)</name>
        <dbReference type="ChEBI" id="CHEBI:18420"/>
        <label>3</label>
    </ligand>
</feature>
<dbReference type="EC" id="2.7.4.16" evidence="1"/>
<dbReference type="EMBL" id="WMBE01000001">
    <property type="protein sequence ID" value="MDG0865754.1"/>
    <property type="molecule type" value="Genomic_DNA"/>
</dbReference>
<sequence>MPQNSDNIDSAITDEFGLISRLSDVGDSASVMNAESVLTGIGDDAAVVATPSGQMLMTTDAIVDGVHFRSADERWYEIGWKCAVSNLSDIAAMGGVPDHALVTLGVPSGASERTYTEFYSGMNEAFEKFGGQVVGGDVVSSPTMFVNLALTGHPSLDSDGNPAWLQRSEAKLGDLICVTGPLGSSAGGLEVLLSGETNPSGQILVDRHFRPTPRVELGGELVAAGVKCAMDISDGLVGDLEKLAKKSEVGITIEMAKIPLAGELIFMVGTSAIELAMSGGEDYELAFTVSPDVLDNFPGHVREKVSVIGSVTNDNMAGGKVVVIDEHGQKYEPLRRSWDHLNGG</sequence>
<evidence type="ECO:0000313" key="7">
    <source>
        <dbReference type="Proteomes" id="UP001321249"/>
    </source>
</evidence>
<dbReference type="PANTHER" id="PTHR30270">
    <property type="entry name" value="THIAMINE-MONOPHOSPHATE KINASE"/>
    <property type="match status" value="1"/>
</dbReference>
<dbReference type="Pfam" id="PF02769">
    <property type="entry name" value="AIRS_C"/>
    <property type="match status" value="1"/>
</dbReference>
<dbReference type="SUPFAM" id="SSF56042">
    <property type="entry name" value="PurM C-terminal domain-like"/>
    <property type="match status" value="1"/>
</dbReference>
<gene>
    <name evidence="1 5" type="primary">thiL</name>
    <name evidence="4" type="ORF">GKO46_01525</name>
    <name evidence="5" type="ORF">GKO48_07700</name>
</gene>
<feature type="binding site" evidence="1">
    <location>
        <position position="59"/>
    </location>
    <ligand>
        <name>Mg(2+)</name>
        <dbReference type="ChEBI" id="CHEBI:18420"/>
        <label>1</label>
    </ligand>
</feature>
<dbReference type="Pfam" id="PF00586">
    <property type="entry name" value="AIRS"/>
    <property type="match status" value="1"/>
</dbReference>
<keyword evidence="1" id="KW-0479">Metal-binding</keyword>
<evidence type="ECO:0000256" key="1">
    <source>
        <dbReference type="HAMAP-Rule" id="MF_02128"/>
    </source>
</evidence>
<feature type="binding site" evidence="1">
    <location>
        <position position="167"/>
    </location>
    <ligand>
        <name>ATP</name>
        <dbReference type="ChEBI" id="CHEBI:30616"/>
    </ligand>
</feature>
<name>A0AAJ5ZGB0_9CHLR</name>
<dbReference type="HAMAP" id="MF_02128">
    <property type="entry name" value="TMP_kinase"/>
    <property type="match status" value="1"/>
</dbReference>
<feature type="domain" description="PurM-like C-terminal" evidence="3">
    <location>
        <begin position="173"/>
        <end position="315"/>
    </location>
</feature>
<dbReference type="GO" id="GO:0009228">
    <property type="term" value="P:thiamine biosynthetic process"/>
    <property type="evidence" value="ECO:0007669"/>
    <property type="project" value="UniProtKB-KW"/>
</dbReference>
<dbReference type="PIRSF" id="PIRSF005303">
    <property type="entry name" value="Thiam_monoph_kin"/>
    <property type="match status" value="1"/>
</dbReference>
<comment type="catalytic activity">
    <reaction evidence="1">
        <text>thiamine phosphate + ATP = thiamine diphosphate + ADP</text>
        <dbReference type="Rhea" id="RHEA:15913"/>
        <dbReference type="ChEBI" id="CHEBI:30616"/>
        <dbReference type="ChEBI" id="CHEBI:37575"/>
        <dbReference type="ChEBI" id="CHEBI:58937"/>
        <dbReference type="ChEBI" id="CHEBI:456216"/>
        <dbReference type="EC" id="2.7.4.16"/>
    </reaction>
</comment>
<dbReference type="GO" id="GO:0005524">
    <property type="term" value="F:ATP binding"/>
    <property type="evidence" value="ECO:0007669"/>
    <property type="project" value="UniProtKB-UniRule"/>
</dbReference>
<comment type="miscellaneous">
    <text evidence="1">Reaction mechanism of ThiL seems to utilize a direct, inline transfer of the gamma-phosphate of ATP to TMP rather than a phosphorylated enzyme intermediate.</text>
</comment>